<evidence type="ECO:0000256" key="2">
    <source>
        <dbReference type="ARBA" id="ARBA00009009"/>
    </source>
</evidence>
<feature type="signal peptide" evidence="4">
    <location>
        <begin position="1"/>
        <end position="28"/>
    </location>
</feature>
<dbReference type="PANTHER" id="PTHR35333">
    <property type="entry name" value="BETA-LACTAMASE"/>
    <property type="match status" value="1"/>
</dbReference>
<feature type="chain" id="PRO_5015788098" description="beta-lactamase" evidence="4">
    <location>
        <begin position="29"/>
        <end position="427"/>
    </location>
</feature>
<keyword evidence="4" id="KW-0732">Signal</keyword>
<dbReference type="Pfam" id="PF13354">
    <property type="entry name" value="Beta-lactamase2"/>
    <property type="match status" value="1"/>
</dbReference>
<evidence type="ECO:0000259" key="5">
    <source>
        <dbReference type="Pfam" id="PF13354"/>
    </source>
</evidence>
<dbReference type="AlphaFoldDB" id="A0A2U1ASX5"/>
<feature type="domain" description="Beta-lactamase class A catalytic" evidence="5">
    <location>
        <begin position="85"/>
        <end position="200"/>
    </location>
</feature>
<dbReference type="InterPro" id="IPR012338">
    <property type="entry name" value="Beta-lactam/transpept-like"/>
</dbReference>
<dbReference type="Proteomes" id="UP000245466">
    <property type="component" value="Unassembled WGS sequence"/>
</dbReference>
<evidence type="ECO:0000256" key="4">
    <source>
        <dbReference type="SAM" id="SignalP"/>
    </source>
</evidence>
<sequence>MQVTSFTKRRSISLYLGLICCITMAACAGNKQATSRQISMIEQILENKPEQFRAILDNPDQYRVQILYTQIDRDEHNQPHFTSYTYRVNPQEYFYPASTVKLPGAVVALEKLNELGIAGLDKYTPLQVDSAYSCQTSVRGDSTSADGKATIAHYIKKLFLVSDNDAYNRLYEFVGQQQLNQSLHQKGFKDVQLVHRLSISLSPDENRHTNPFRFYKNDQLIYEQPLVNNPTPFTQAKFEGVLGKGHIAGDKLVEGPMDFTVKNYISIEALQGILKAVLFPEEVPAEQRFNLTADDYTFLYKYMSMLPRESDYPAYDPIEYPDGYVKFLMYGNSKERIPENIRIFNKIGNAYGFLTDNAYIVDFDKQVEFMLTAVILVNENEVFNDGKYEYETVGYPFMQNLGRAFYEHELQRKKQHLPKLDKFKLQY</sequence>
<gene>
    <name evidence="6" type="ORF">C8E01_111115</name>
</gene>
<dbReference type="RefSeq" id="WP_116544377.1">
    <property type="nucleotide sequence ID" value="NZ_QEKI01000011.1"/>
</dbReference>
<dbReference type="OrthoDB" id="1884322at2"/>
<protein>
    <recommendedName>
        <fullName evidence="3">beta-lactamase</fullName>
        <ecNumber evidence="3">3.5.2.6</ecNumber>
    </recommendedName>
</protein>
<proteinExistence type="inferred from homology"/>
<name>A0A2U1ASX5_9BACT</name>
<dbReference type="PANTHER" id="PTHR35333:SF3">
    <property type="entry name" value="BETA-LACTAMASE-TYPE TRANSPEPTIDASE FOLD CONTAINING PROTEIN"/>
    <property type="match status" value="1"/>
</dbReference>
<dbReference type="GO" id="GO:0046677">
    <property type="term" value="P:response to antibiotic"/>
    <property type="evidence" value="ECO:0007669"/>
    <property type="project" value="InterPro"/>
</dbReference>
<evidence type="ECO:0000256" key="1">
    <source>
        <dbReference type="ARBA" id="ARBA00001526"/>
    </source>
</evidence>
<comment type="caution">
    <text evidence="6">The sequence shown here is derived from an EMBL/GenBank/DDBJ whole genome shotgun (WGS) entry which is preliminary data.</text>
</comment>
<dbReference type="InterPro" id="IPR000871">
    <property type="entry name" value="Beta-lactam_class-A"/>
</dbReference>
<evidence type="ECO:0000313" key="7">
    <source>
        <dbReference type="Proteomes" id="UP000245466"/>
    </source>
</evidence>
<dbReference type="EC" id="3.5.2.6" evidence="3"/>
<comment type="similarity">
    <text evidence="2">Belongs to the class-A beta-lactamase family.</text>
</comment>
<keyword evidence="7" id="KW-1185">Reference proteome</keyword>
<evidence type="ECO:0000256" key="3">
    <source>
        <dbReference type="ARBA" id="ARBA00012865"/>
    </source>
</evidence>
<accession>A0A2U1ASX5</accession>
<comment type="catalytic activity">
    <reaction evidence="1">
        <text>a beta-lactam + H2O = a substituted beta-amino acid</text>
        <dbReference type="Rhea" id="RHEA:20401"/>
        <dbReference type="ChEBI" id="CHEBI:15377"/>
        <dbReference type="ChEBI" id="CHEBI:35627"/>
        <dbReference type="ChEBI" id="CHEBI:140347"/>
        <dbReference type="EC" id="3.5.2.6"/>
    </reaction>
</comment>
<dbReference type="SUPFAM" id="SSF56601">
    <property type="entry name" value="beta-lactamase/transpeptidase-like"/>
    <property type="match status" value="1"/>
</dbReference>
<dbReference type="InterPro" id="IPR045155">
    <property type="entry name" value="Beta-lactam_cat"/>
</dbReference>
<evidence type="ECO:0000313" key="6">
    <source>
        <dbReference type="EMBL" id="PVY39508.1"/>
    </source>
</evidence>
<organism evidence="6 7">
    <name type="scientific">Pontibacter virosus</name>
    <dbReference type="NCBI Taxonomy" id="1765052"/>
    <lineage>
        <taxon>Bacteria</taxon>
        <taxon>Pseudomonadati</taxon>
        <taxon>Bacteroidota</taxon>
        <taxon>Cytophagia</taxon>
        <taxon>Cytophagales</taxon>
        <taxon>Hymenobacteraceae</taxon>
        <taxon>Pontibacter</taxon>
    </lineage>
</organism>
<reference evidence="6 7" key="1">
    <citation type="submission" date="2018-04" db="EMBL/GenBank/DDBJ databases">
        <title>Genomic Encyclopedia of Type Strains, Phase IV (KMG-IV): sequencing the most valuable type-strain genomes for metagenomic binning, comparative biology and taxonomic classification.</title>
        <authorList>
            <person name="Goeker M."/>
        </authorList>
    </citation>
    <scope>NUCLEOTIDE SEQUENCE [LARGE SCALE GENOMIC DNA]</scope>
    <source>
        <strain evidence="6 7">DSM 100231</strain>
    </source>
</reference>
<dbReference type="EMBL" id="QEKI01000011">
    <property type="protein sequence ID" value="PVY39508.1"/>
    <property type="molecule type" value="Genomic_DNA"/>
</dbReference>
<dbReference type="GO" id="GO:0030655">
    <property type="term" value="P:beta-lactam antibiotic catabolic process"/>
    <property type="evidence" value="ECO:0007669"/>
    <property type="project" value="InterPro"/>
</dbReference>
<dbReference type="Gene3D" id="3.40.710.10">
    <property type="entry name" value="DD-peptidase/beta-lactamase superfamily"/>
    <property type="match status" value="1"/>
</dbReference>
<dbReference type="GO" id="GO:0008800">
    <property type="term" value="F:beta-lactamase activity"/>
    <property type="evidence" value="ECO:0007669"/>
    <property type="project" value="UniProtKB-EC"/>
</dbReference>